<dbReference type="CTD" id="9822795"/>
<protein>
    <submittedName>
        <fullName evidence="1">Uncharacterized protein</fullName>
    </submittedName>
</protein>
<proteinExistence type="predicted"/>
<organism evidence="2">
    <name type="scientific">Caenorhabditis remanei</name>
    <name type="common">Caenorhabditis vulgaris</name>
    <dbReference type="NCBI Taxonomy" id="31234"/>
    <lineage>
        <taxon>Eukaryota</taxon>
        <taxon>Metazoa</taxon>
        <taxon>Ecdysozoa</taxon>
        <taxon>Nematoda</taxon>
        <taxon>Chromadorea</taxon>
        <taxon>Rhabditida</taxon>
        <taxon>Rhabditina</taxon>
        <taxon>Rhabditomorpha</taxon>
        <taxon>Rhabditoidea</taxon>
        <taxon>Rhabditidae</taxon>
        <taxon>Peloderinae</taxon>
        <taxon>Caenorhabditis</taxon>
    </lineage>
</organism>
<dbReference type="OrthoDB" id="10266980at2759"/>
<evidence type="ECO:0000313" key="2">
    <source>
        <dbReference type="Proteomes" id="UP000008281"/>
    </source>
</evidence>
<keyword evidence="2" id="KW-1185">Reference proteome</keyword>
<evidence type="ECO:0000313" key="1">
    <source>
        <dbReference type="EMBL" id="EFO94123.1"/>
    </source>
</evidence>
<dbReference type="RefSeq" id="XP_003093453.2">
    <property type="nucleotide sequence ID" value="XM_003093405.2"/>
</dbReference>
<name>E3NDR7_CAERE</name>
<dbReference type="HOGENOM" id="CLU_2544761_0_0_1"/>
<dbReference type="EMBL" id="DS268613">
    <property type="protein sequence ID" value="EFO94123.1"/>
    <property type="molecule type" value="Genomic_DNA"/>
</dbReference>
<dbReference type="KEGG" id="crq:GCK72_011162"/>
<dbReference type="InParanoid" id="E3NDR7"/>
<reference evidence="1" key="1">
    <citation type="submission" date="2007-07" db="EMBL/GenBank/DDBJ databases">
        <title>PCAP assembly of the Caenorhabditis remanei genome.</title>
        <authorList>
            <consortium name="The Caenorhabditis remanei Sequencing Consortium"/>
            <person name="Wilson R.K."/>
        </authorList>
    </citation>
    <scope>NUCLEOTIDE SEQUENCE [LARGE SCALE GENOMIC DNA]</scope>
    <source>
        <strain evidence="1">PB4641</strain>
    </source>
</reference>
<dbReference type="Proteomes" id="UP000008281">
    <property type="component" value="Unassembled WGS sequence"/>
</dbReference>
<dbReference type="AlphaFoldDB" id="E3NDR7"/>
<dbReference type="GeneID" id="9822795"/>
<gene>
    <name evidence="1" type="ORF">CRE_25858</name>
</gene>
<accession>E3NDR7</accession>
<sequence>MIFSDTHLLSGYCTSWSLWTKNVDAESNCGCFTSVPVKTHNVHLTHSIATSDGFFGFKRQKLDEDTVDPLGSVRPTDYEKTRI</sequence>